<comment type="caution">
    <text evidence="2">The sequence shown here is derived from an EMBL/GenBank/DDBJ whole genome shotgun (WGS) entry which is preliminary data.</text>
</comment>
<feature type="region of interest" description="Disordered" evidence="1">
    <location>
        <begin position="1"/>
        <end position="22"/>
    </location>
</feature>
<dbReference type="EMBL" id="JAUYZG010000009">
    <property type="protein sequence ID" value="KAK2899049.1"/>
    <property type="molecule type" value="Genomic_DNA"/>
</dbReference>
<name>A0AA88PWZ9_9TELE</name>
<keyword evidence="3" id="KW-1185">Reference proteome</keyword>
<feature type="compositionally biased region" description="Basic and acidic residues" evidence="1">
    <location>
        <begin position="1"/>
        <end position="10"/>
    </location>
</feature>
<evidence type="ECO:0000256" key="1">
    <source>
        <dbReference type="SAM" id="MobiDB-lite"/>
    </source>
</evidence>
<evidence type="ECO:0000313" key="2">
    <source>
        <dbReference type="EMBL" id="KAK2899049.1"/>
    </source>
</evidence>
<evidence type="ECO:0000313" key="3">
    <source>
        <dbReference type="Proteomes" id="UP001187343"/>
    </source>
</evidence>
<reference evidence="2" key="1">
    <citation type="submission" date="2023-08" db="EMBL/GenBank/DDBJ databases">
        <title>Chromosome-level Genome Assembly of mud carp (Cirrhinus molitorella).</title>
        <authorList>
            <person name="Liu H."/>
        </authorList>
    </citation>
    <scope>NUCLEOTIDE SEQUENCE</scope>
    <source>
        <strain evidence="2">Prfri</strain>
        <tissue evidence="2">Muscle</tissue>
    </source>
</reference>
<proteinExistence type="predicted"/>
<protein>
    <submittedName>
        <fullName evidence="2">Uncharacterized protein</fullName>
    </submittedName>
</protein>
<sequence length="1389" mass="168273">MLLPEEKTDEPPYAPKDGTTSCKSTPLSRLPCLLAFVSEPFIQQTLFKRETDCTFDLPHNNMWNKNIYSVSDTASGSKNAKRDTRPSDATDLRCCNTCVQWKTPERDFTEDSSLSAISKRESQPTCFNSADIAYKPHKEALVFQRQDERLSSSTFHDLLQSSWMSANLHCSMLHFNTNEHAASFVERQMPNLSPWLQQKLRCEDLYRFRLQLRCLRMWNNRLRFLSQACCHDRRRALSKALYALRWAINMYCAQTDAVERRRSAFQLCQSFYQWKNRYESRHLKNSLHNESNTDALRKRLIQPGRTLVMRTTCSTWRNLDVLRTAVIHHHLSILYKHWLFWRQVCLKRISGRQQEFWACVWWDRRLQSRAWNLWTLIWQRKQLATHQYRMHLLSSAWTEWKIRNSQKKLENLIQSVQRSNLLNFFYLWQKKAETRKKRQRKTVSVEPVRANFNILKDFDNGWRTLHSWHCYVQKKKLTRLSTRAPWMLSRWMLAVTFRKWRDVTETMQDTRRCLERVRLLLDKGRMQTAFTIWRKSTRLRKELRRIWENSQRAQLSLCLLAWRTLVQRSALLLRYYHQRNALTLKACLHHWSRSLQLLALHKHFLIQQFHTRQRHTGKIVACMMELLKWKTGISPEVLSARLLLHNTLHNWMEILEKHQLAKFHRSDHDRALQRAVLLEWYRFTQAGFSDEVLLFTDRLALLQPSSAALRHSDPLMSTAVPQGKIIVWWKCVDTHKEALHCPLQAAESQHRSALPLLSFLGRMMHPDLSLALSQWRSLVHTNREMRLQADLCRNIRRLKELTVLFRVWKAQTQMHRQSLRHWERRVLFQFVIQLKQMVWQRRNKCMLEQQAAVTHETRPHCEQQKCAVEWITSRTERHRLNLSFSTWVTRVHQQQTARAIYNRTLLNSVFLGWLRCIQVCKQRLALALYYAHYRHLRVCFCQWRIICAQQWLANIKAQHTLHQRAKAILQQWRKHTHFRVCRHALLCEYDERRKTVMKRRSFLMWSQAVESFRRAQHYHQRALKHRCFHQWLHEFSHQSELLCVSRGLEEVWTQRLQQRAFSLWQLKLSNAHSHLHQICCWRDMQHLRLYLSVWRERLVERKRARLAVLRWRWHISRVKKQRNIMWRMRNTFLCWKAAFRQRVRSRDHWTQTQQRRVLLAWHGQTVSVQRLRYREAWFQYSSEMRLQANVFMQWSRAQIEGQQKQCALERLLIICQSRVSDRAFHRWRTAATEWKTITTFNNKLLNKWFKCWKHSRDLLKVADMFYVKKKRNKAQFVLRTWSMWAKERKAQRQMEEAVGLWLEGREVSRTFHHWVKVYQQQQKASGHRHTQLSHSITAVERRGAHGLTRLYWTCWKNQTEASLLCTQQYEHHVLQRAWLTWRKRHISVC</sequence>
<accession>A0AA88PWZ9</accession>
<gene>
    <name evidence="2" type="ORF">Q8A67_010467</name>
</gene>
<organism evidence="2 3">
    <name type="scientific">Cirrhinus molitorella</name>
    <name type="common">mud carp</name>
    <dbReference type="NCBI Taxonomy" id="172907"/>
    <lineage>
        <taxon>Eukaryota</taxon>
        <taxon>Metazoa</taxon>
        <taxon>Chordata</taxon>
        <taxon>Craniata</taxon>
        <taxon>Vertebrata</taxon>
        <taxon>Euteleostomi</taxon>
        <taxon>Actinopterygii</taxon>
        <taxon>Neopterygii</taxon>
        <taxon>Teleostei</taxon>
        <taxon>Ostariophysi</taxon>
        <taxon>Cypriniformes</taxon>
        <taxon>Cyprinidae</taxon>
        <taxon>Labeoninae</taxon>
        <taxon>Labeonini</taxon>
        <taxon>Cirrhinus</taxon>
    </lineage>
</organism>
<dbReference type="Proteomes" id="UP001187343">
    <property type="component" value="Unassembled WGS sequence"/>
</dbReference>